<evidence type="ECO:0000313" key="1">
    <source>
        <dbReference type="EMBL" id="QHN64365.1"/>
    </source>
</evidence>
<proteinExistence type="predicted"/>
<evidence type="ECO:0000313" key="2">
    <source>
        <dbReference type="Proteomes" id="UP001225604"/>
    </source>
</evidence>
<accession>A0ABX6IS19</accession>
<protein>
    <submittedName>
        <fullName evidence="1">NS3 protein</fullName>
    </submittedName>
</protein>
<dbReference type="EMBL" id="MN784124">
    <property type="protein sequence ID" value="QHN64365.1"/>
    <property type="molecule type" value="Genomic_DNA"/>
</dbReference>
<organism evidence="1 2">
    <name type="scientific">Ambidensovirus sp</name>
    <dbReference type="NCBI Taxonomy" id="2050976"/>
    <lineage>
        <taxon>Viruses</taxon>
        <taxon>Monodnaviria</taxon>
        <taxon>Shotokuvirae</taxon>
        <taxon>Cossaviricota</taxon>
        <taxon>Quintoviricetes</taxon>
        <taxon>Piccovirales</taxon>
        <taxon>Parvoviridae</taxon>
        <taxon>Densovirinae</taxon>
        <taxon>Protoambidensovirus</taxon>
        <taxon>Protoambidensovirus incertum3</taxon>
    </lineage>
</organism>
<reference evidence="1 2" key="1">
    <citation type="submission" date="2019-12" db="EMBL/GenBank/DDBJ databases">
        <title>Genomes of Novel members of previously described DNA and RNA virus families from a drill monkey in South-South, Nigeria.</title>
        <authorList>
            <person name="George U.E."/>
            <person name="Simsek C."/>
            <person name="Faleye T.O.C."/>
            <person name="Adewumi M.O."/>
            <person name="Arowolo O.A."/>
            <person name="Oragwa A.V."/>
            <person name="Adeniji J.A."/>
            <person name="Matthijnssens J."/>
        </authorList>
    </citation>
    <scope>NUCLEOTIDE SEQUENCE [LARGE SCALE GENOMIC DNA]</scope>
    <source>
        <strain evidence="1 2">NGR_2017_NHP_ADV</strain>
    </source>
</reference>
<keyword evidence="2" id="KW-1185">Reference proteome</keyword>
<dbReference type="Pfam" id="PF17530">
    <property type="entry name" value="NS3"/>
    <property type="match status" value="1"/>
</dbReference>
<dbReference type="InterPro" id="IPR035222">
    <property type="entry name" value="NS3"/>
</dbReference>
<name>A0ABX6IS19_9VIRU</name>
<dbReference type="Proteomes" id="UP001225604">
    <property type="component" value="Segment"/>
</dbReference>
<sequence length="203" mass="23974">MSFIAKRPKVCRRLFPRRTYNPKTLFYLAYKTARLNCVDMSELPLTIRNQQKEVDNYILKCDEDINNVIGTEHLNNFDFSKGSRLEIYMYLAIQNIKEIPDWLDETMWVQKHYYVNNSQQYEECEMSGLILKTSNVKQCVECFEESCKLAEHDVLSHRISGLLFKNKTAYDANDILNLLQDGGMYCETCITTPLFSIHRIEYY</sequence>